<dbReference type="InParanoid" id="A0A2J6SIP5"/>
<dbReference type="GeneID" id="36579570"/>
<evidence type="ECO:0000313" key="2">
    <source>
        <dbReference type="Proteomes" id="UP000235371"/>
    </source>
</evidence>
<gene>
    <name evidence="1" type="ORF">K444DRAFT_273746</name>
</gene>
<dbReference type="RefSeq" id="XP_024727533.1">
    <property type="nucleotide sequence ID" value="XM_024871488.1"/>
</dbReference>
<dbReference type="AlphaFoldDB" id="A0A2J6SIP5"/>
<accession>A0A2J6SIP5</accession>
<dbReference type="OrthoDB" id="3540721at2759"/>
<reference evidence="1 2" key="1">
    <citation type="submission" date="2016-04" db="EMBL/GenBank/DDBJ databases">
        <title>A degradative enzymes factory behind the ericoid mycorrhizal symbiosis.</title>
        <authorList>
            <consortium name="DOE Joint Genome Institute"/>
            <person name="Martino E."/>
            <person name="Morin E."/>
            <person name="Grelet G."/>
            <person name="Kuo A."/>
            <person name="Kohler A."/>
            <person name="Daghino S."/>
            <person name="Barry K."/>
            <person name="Choi C."/>
            <person name="Cichocki N."/>
            <person name="Clum A."/>
            <person name="Copeland A."/>
            <person name="Hainaut M."/>
            <person name="Haridas S."/>
            <person name="Labutti K."/>
            <person name="Lindquist E."/>
            <person name="Lipzen A."/>
            <person name="Khouja H.-R."/>
            <person name="Murat C."/>
            <person name="Ohm R."/>
            <person name="Olson A."/>
            <person name="Spatafora J."/>
            <person name="Veneault-Fourrey C."/>
            <person name="Henrissat B."/>
            <person name="Grigoriev I."/>
            <person name="Martin F."/>
            <person name="Perotto S."/>
        </authorList>
    </citation>
    <scope>NUCLEOTIDE SEQUENCE [LARGE SCALE GENOMIC DNA]</scope>
    <source>
        <strain evidence="1 2">E</strain>
    </source>
</reference>
<dbReference type="Proteomes" id="UP000235371">
    <property type="component" value="Unassembled WGS sequence"/>
</dbReference>
<protein>
    <recommendedName>
        <fullName evidence="3">F-box domain-containing protein</fullName>
    </recommendedName>
</protein>
<organism evidence="1 2">
    <name type="scientific">Hyaloscypha bicolor E</name>
    <dbReference type="NCBI Taxonomy" id="1095630"/>
    <lineage>
        <taxon>Eukaryota</taxon>
        <taxon>Fungi</taxon>
        <taxon>Dikarya</taxon>
        <taxon>Ascomycota</taxon>
        <taxon>Pezizomycotina</taxon>
        <taxon>Leotiomycetes</taxon>
        <taxon>Helotiales</taxon>
        <taxon>Hyaloscyphaceae</taxon>
        <taxon>Hyaloscypha</taxon>
        <taxon>Hyaloscypha bicolor</taxon>
    </lineage>
</organism>
<evidence type="ECO:0008006" key="3">
    <source>
        <dbReference type="Google" id="ProtNLM"/>
    </source>
</evidence>
<keyword evidence="2" id="KW-1185">Reference proteome</keyword>
<name>A0A2J6SIP5_9HELO</name>
<evidence type="ECO:0000313" key="1">
    <source>
        <dbReference type="EMBL" id="PMD50629.1"/>
    </source>
</evidence>
<sequence length="314" mass="36255">MPPTSGPVVDATQGYGHFYFAPPYFTRGYRSSSRCNRPIKVHKNPKTINEPSPFETCLPQFPFTKLPVEIRHMIYNLLLAALTEDRSGLQFREEFPGVAMGQGFRFKRPYYEVEIKEVRVPHFDEEYYGHPDRGSNCAPPGTCDDLDMKECQAIHHLSHVSRQFTSELGECLWGNAIINIQCPDFFFDFFEDRPQIWKHIKGLSLFIYWTNIDDSANFGALLLRISKFVSGHLDLRVFSIRMVPDYHGLTDLSRFERLKSWITAFRGLKIGEKFTVHIETSTAMSNLDHRVNELSRRLSALWLPDSLRAAKVKA</sequence>
<dbReference type="EMBL" id="KZ613913">
    <property type="protein sequence ID" value="PMD50629.1"/>
    <property type="molecule type" value="Genomic_DNA"/>
</dbReference>
<proteinExistence type="predicted"/>